<dbReference type="KEGG" id="age:AA314_04991"/>
<dbReference type="GO" id="GO:0005886">
    <property type="term" value="C:plasma membrane"/>
    <property type="evidence" value="ECO:0007669"/>
    <property type="project" value="UniProtKB-SubCell"/>
</dbReference>
<name>A0AAC8Q9P7_9BACT</name>
<evidence type="ECO:0000256" key="1">
    <source>
        <dbReference type="ARBA" id="ARBA00004651"/>
    </source>
</evidence>
<feature type="transmembrane region" description="Helical" evidence="7">
    <location>
        <begin position="361"/>
        <end position="378"/>
    </location>
</feature>
<dbReference type="Gene3D" id="1.20.1250.20">
    <property type="entry name" value="MFS general substrate transporter like domains"/>
    <property type="match status" value="1"/>
</dbReference>
<evidence type="ECO:0000313" key="8">
    <source>
        <dbReference type="EMBL" id="AKJ03365.1"/>
    </source>
</evidence>
<sequence>MTAPAVDQGGGQPAPRLWANANFRALFVGQTISLIGDGVSFAMFPLLVLALTGSGTQMGLVGALEMLPAALFSPIAGALADRWDRRRVMMGCNLARAVLMGLVPLAGVVGVPVLPVIYAVVVPFGALNALFNSAYFASLPAIVGQESLASATSTLMAARWVGNVLGPALAGVIAARWDPQLGLAFDALTFVVAYAALHFTRGPFQSANAVARGSLTAEVREGLEYAAGQPVLVATMLLSCGVEAVTYQLVPMTTFLTQMDRGLPPSTFGLLVAVFGAGMLPGLLLVPRLSRGRVWPSILLANLVAGLSLALLALSGGLPLMLVASALCGGANSLTLSLLSTRWARLTPNEMLGRVGSLYTLATRILGPVSAVTVGAVLDRSGGVAALGMAGAFLVCLTAAFALSPGFRGAHEARSPGPSAG</sequence>
<feature type="transmembrane region" description="Helical" evidence="7">
    <location>
        <begin position="25"/>
        <end position="52"/>
    </location>
</feature>
<evidence type="ECO:0000313" key="11">
    <source>
        <dbReference type="Proteomes" id="UP000256345"/>
    </source>
</evidence>
<keyword evidence="3" id="KW-1003">Cell membrane</keyword>
<dbReference type="AlphaFoldDB" id="A0AAC8Q9P7"/>
<dbReference type="Proteomes" id="UP000256345">
    <property type="component" value="Unassembled WGS sequence"/>
</dbReference>
<organism evidence="8 10">
    <name type="scientific">Archangium gephyra</name>
    <dbReference type="NCBI Taxonomy" id="48"/>
    <lineage>
        <taxon>Bacteria</taxon>
        <taxon>Pseudomonadati</taxon>
        <taxon>Myxococcota</taxon>
        <taxon>Myxococcia</taxon>
        <taxon>Myxococcales</taxon>
        <taxon>Cystobacterineae</taxon>
        <taxon>Archangiaceae</taxon>
        <taxon>Archangium</taxon>
    </lineage>
</organism>
<feature type="transmembrane region" description="Helical" evidence="7">
    <location>
        <begin position="92"/>
        <end position="111"/>
    </location>
</feature>
<reference evidence="9 11" key="2">
    <citation type="submission" date="2018-08" db="EMBL/GenBank/DDBJ databases">
        <title>Genomic Encyclopedia of Archaeal and Bacterial Type Strains, Phase II (KMG-II): from individual species to whole genera.</title>
        <authorList>
            <person name="Goeker M."/>
        </authorList>
    </citation>
    <scope>NUCLEOTIDE SEQUENCE [LARGE SCALE GENOMIC DNA]</scope>
    <source>
        <strain evidence="9 11">DSM 2261</strain>
    </source>
</reference>
<dbReference type="EMBL" id="QUMU01000015">
    <property type="protein sequence ID" value="REG24126.1"/>
    <property type="molecule type" value="Genomic_DNA"/>
</dbReference>
<keyword evidence="2" id="KW-0813">Transport</keyword>
<keyword evidence="4 7" id="KW-0812">Transmembrane</keyword>
<feature type="transmembrane region" description="Helical" evidence="7">
    <location>
        <begin position="157"/>
        <end position="177"/>
    </location>
</feature>
<evidence type="ECO:0000313" key="10">
    <source>
        <dbReference type="Proteomes" id="UP000035579"/>
    </source>
</evidence>
<dbReference type="Pfam" id="PF07690">
    <property type="entry name" value="MFS_1"/>
    <property type="match status" value="1"/>
</dbReference>
<feature type="transmembrane region" description="Helical" evidence="7">
    <location>
        <begin position="58"/>
        <end position="80"/>
    </location>
</feature>
<dbReference type="Proteomes" id="UP000035579">
    <property type="component" value="Chromosome"/>
</dbReference>
<reference evidence="8 10" key="1">
    <citation type="submission" date="2015-05" db="EMBL/GenBank/DDBJ databases">
        <title>Genome assembly of Archangium gephyra DSM 2261.</title>
        <authorList>
            <person name="Sharma G."/>
            <person name="Subramanian S."/>
        </authorList>
    </citation>
    <scope>NUCLEOTIDE SEQUENCE [LARGE SCALE GENOMIC DNA]</scope>
    <source>
        <strain evidence="8 10">DSM 2261</strain>
    </source>
</reference>
<accession>A0AAC8Q9P7</accession>
<keyword evidence="5 7" id="KW-1133">Transmembrane helix</keyword>
<dbReference type="GO" id="GO:0022857">
    <property type="term" value="F:transmembrane transporter activity"/>
    <property type="evidence" value="ECO:0007669"/>
    <property type="project" value="InterPro"/>
</dbReference>
<dbReference type="PANTHER" id="PTHR23513">
    <property type="entry name" value="INTEGRAL MEMBRANE EFFLUX PROTEIN-RELATED"/>
    <property type="match status" value="1"/>
</dbReference>
<dbReference type="PANTHER" id="PTHR23513:SF9">
    <property type="entry name" value="ENTEROBACTIN EXPORTER ENTS"/>
    <property type="match status" value="1"/>
</dbReference>
<evidence type="ECO:0000256" key="3">
    <source>
        <dbReference type="ARBA" id="ARBA00022475"/>
    </source>
</evidence>
<feature type="transmembrane region" description="Helical" evidence="7">
    <location>
        <begin position="384"/>
        <end position="404"/>
    </location>
</feature>
<dbReference type="CDD" id="cd06173">
    <property type="entry name" value="MFS_MefA_like"/>
    <property type="match status" value="1"/>
</dbReference>
<dbReference type="EMBL" id="CP011509">
    <property type="protein sequence ID" value="AKJ03365.1"/>
    <property type="molecule type" value="Genomic_DNA"/>
</dbReference>
<dbReference type="SUPFAM" id="SSF103473">
    <property type="entry name" value="MFS general substrate transporter"/>
    <property type="match status" value="1"/>
</dbReference>
<dbReference type="RefSeq" id="WP_047857444.1">
    <property type="nucleotide sequence ID" value="NZ_CP011509.1"/>
</dbReference>
<gene>
    <name evidence="8" type="ORF">AA314_04991</name>
    <name evidence="9" type="ORF">ATI61_115168</name>
</gene>
<feature type="transmembrane region" description="Helical" evidence="7">
    <location>
        <begin position="183"/>
        <end position="204"/>
    </location>
</feature>
<evidence type="ECO:0000313" key="9">
    <source>
        <dbReference type="EMBL" id="REG24126.1"/>
    </source>
</evidence>
<proteinExistence type="predicted"/>
<evidence type="ECO:0000256" key="6">
    <source>
        <dbReference type="ARBA" id="ARBA00023136"/>
    </source>
</evidence>
<keyword evidence="6 7" id="KW-0472">Membrane</keyword>
<comment type="subcellular location">
    <subcellularLocation>
        <location evidence="1">Cell membrane</location>
        <topology evidence="1">Multi-pass membrane protein</topology>
    </subcellularLocation>
</comment>
<dbReference type="InterPro" id="IPR011701">
    <property type="entry name" value="MFS"/>
</dbReference>
<evidence type="ECO:0000256" key="7">
    <source>
        <dbReference type="SAM" id="Phobius"/>
    </source>
</evidence>
<feature type="transmembrane region" description="Helical" evidence="7">
    <location>
        <begin position="294"/>
        <end position="314"/>
    </location>
</feature>
<evidence type="ECO:0000256" key="2">
    <source>
        <dbReference type="ARBA" id="ARBA00022448"/>
    </source>
</evidence>
<feature type="transmembrane region" description="Helical" evidence="7">
    <location>
        <begin position="320"/>
        <end position="340"/>
    </location>
</feature>
<protein>
    <submittedName>
        <fullName evidence="9">MFS family arabinose efflux permease</fullName>
    </submittedName>
    <submittedName>
        <fullName evidence="8">Major facilitator superfamily MFS_1</fullName>
    </submittedName>
</protein>
<feature type="transmembrane region" description="Helical" evidence="7">
    <location>
        <begin position="267"/>
        <end position="287"/>
    </location>
</feature>
<keyword evidence="11" id="KW-1185">Reference proteome</keyword>
<dbReference type="InterPro" id="IPR036259">
    <property type="entry name" value="MFS_trans_sf"/>
</dbReference>
<evidence type="ECO:0000256" key="4">
    <source>
        <dbReference type="ARBA" id="ARBA00022692"/>
    </source>
</evidence>
<evidence type="ECO:0000256" key="5">
    <source>
        <dbReference type="ARBA" id="ARBA00022989"/>
    </source>
</evidence>